<evidence type="ECO:0000313" key="1">
    <source>
        <dbReference type="EMBL" id="GHB63984.1"/>
    </source>
</evidence>
<organism evidence="1 2">
    <name type="scientific">Persicitalea jodogahamensis</name>
    <dbReference type="NCBI Taxonomy" id="402147"/>
    <lineage>
        <taxon>Bacteria</taxon>
        <taxon>Pseudomonadati</taxon>
        <taxon>Bacteroidota</taxon>
        <taxon>Cytophagia</taxon>
        <taxon>Cytophagales</taxon>
        <taxon>Spirosomataceae</taxon>
        <taxon>Persicitalea</taxon>
    </lineage>
</organism>
<gene>
    <name evidence="1" type="ORF">GCM10007390_17320</name>
</gene>
<dbReference type="AlphaFoldDB" id="A0A8J3D2Y4"/>
<keyword evidence="2" id="KW-1185">Reference proteome</keyword>
<dbReference type="Proteomes" id="UP000598271">
    <property type="component" value="Unassembled WGS sequence"/>
</dbReference>
<dbReference type="RefSeq" id="WP_189563908.1">
    <property type="nucleotide sequence ID" value="NZ_BMXF01000001.1"/>
</dbReference>
<sequence>MSFLTAAVQSARGIQPTLRLDFTKEGPLDPRITFARSGVATCVNNAGLIETVGDNVPRFDHDPITLKLKGLLFEEGRTNAHLGSASMNGYFFTSPGTGDQTSSNYGLFADGQMTMKRIQTGGAYRTLRRVSSETGIDQTGSQYCISYFYRVRSGSIYTVAARAGTGASPTDLGPHGPEGLRRAYVVINSGTNASAFIDIGFTNNADIDIGGIQVEKGATFPTSYIPTAGAAVTRGHVYMEINGANFSSWYNPNEGTFLCEFTKTNGSSSRVLTFNSSTTHVILGANFSPDGYGLSSMGAGLYGTGLGITRPSGQYCKVATAYRSDGNFSSVDGGGAIPTGIDNFHGTTSQLKFGPLQGTNYFNGYIRKVTYFPKALSALQLQNLTAV</sequence>
<name>A0A8J3D2Y4_9BACT</name>
<evidence type="ECO:0000313" key="2">
    <source>
        <dbReference type="Proteomes" id="UP000598271"/>
    </source>
</evidence>
<protein>
    <submittedName>
        <fullName evidence="1">Uncharacterized protein</fullName>
    </submittedName>
</protein>
<comment type="caution">
    <text evidence="1">The sequence shown here is derived from an EMBL/GenBank/DDBJ whole genome shotgun (WGS) entry which is preliminary data.</text>
</comment>
<dbReference type="EMBL" id="BMXF01000001">
    <property type="protein sequence ID" value="GHB63984.1"/>
    <property type="molecule type" value="Genomic_DNA"/>
</dbReference>
<accession>A0A8J3D2Y4</accession>
<proteinExistence type="predicted"/>
<reference evidence="1 2" key="1">
    <citation type="journal article" date="2014" name="Int. J. Syst. Evol. Microbiol.">
        <title>Complete genome sequence of Corynebacterium casei LMG S-19264T (=DSM 44701T), isolated from a smear-ripened cheese.</title>
        <authorList>
            <consortium name="US DOE Joint Genome Institute (JGI-PGF)"/>
            <person name="Walter F."/>
            <person name="Albersmeier A."/>
            <person name="Kalinowski J."/>
            <person name="Ruckert C."/>
        </authorList>
    </citation>
    <scope>NUCLEOTIDE SEQUENCE [LARGE SCALE GENOMIC DNA]</scope>
    <source>
        <strain evidence="1 2">KCTC 12866</strain>
    </source>
</reference>